<organism evidence="2 3">
    <name type="scientific">Dreissena polymorpha</name>
    <name type="common">Zebra mussel</name>
    <name type="synonym">Mytilus polymorpha</name>
    <dbReference type="NCBI Taxonomy" id="45954"/>
    <lineage>
        <taxon>Eukaryota</taxon>
        <taxon>Metazoa</taxon>
        <taxon>Spiralia</taxon>
        <taxon>Lophotrochozoa</taxon>
        <taxon>Mollusca</taxon>
        <taxon>Bivalvia</taxon>
        <taxon>Autobranchia</taxon>
        <taxon>Heteroconchia</taxon>
        <taxon>Euheterodonta</taxon>
        <taxon>Imparidentia</taxon>
        <taxon>Neoheterodontei</taxon>
        <taxon>Myida</taxon>
        <taxon>Dreissenoidea</taxon>
        <taxon>Dreissenidae</taxon>
        <taxon>Dreissena</taxon>
    </lineage>
</organism>
<gene>
    <name evidence="2" type="ORF">DPMN_007015</name>
</gene>
<name>A0A9D4RYB5_DREPO</name>
<dbReference type="EMBL" id="JAIWYP010000001">
    <property type="protein sequence ID" value="KAH3883067.1"/>
    <property type="molecule type" value="Genomic_DNA"/>
</dbReference>
<reference evidence="2" key="2">
    <citation type="submission" date="2020-11" db="EMBL/GenBank/DDBJ databases">
        <authorList>
            <person name="McCartney M.A."/>
            <person name="Auch B."/>
            <person name="Kono T."/>
            <person name="Mallez S."/>
            <person name="Becker A."/>
            <person name="Gohl D.M."/>
            <person name="Silverstein K.A.T."/>
            <person name="Koren S."/>
            <person name="Bechman K.B."/>
            <person name="Herman A."/>
            <person name="Abrahante J.E."/>
            <person name="Garbe J."/>
        </authorList>
    </citation>
    <scope>NUCLEOTIDE SEQUENCE</scope>
    <source>
        <strain evidence="2">Duluth1</strain>
        <tissue evidence="2">Whole animal</tissue>
    </source>
</reference>
<dbReference type="AlphaFoldDB" id="A0A9D4RYB5"/>
<comment type="caution">
    <text evidence="2">The sequence shown here is derived from an EMBL/GenBank/DDBJ whole genome shotgun (WGS) entry which is preliminary data.</text>
</comment>
<accession>A0A9D4RYB5</accession>
<keyword evidence="3" id="KW-1185">Reference proteome</keyword>
<reference evidence="2" key="1">
    <citation type="journal article" date="2019" name="bioRxiv">
        <title>The Genome of the Zebra Mussel, Dreissena polymorpha: A Resource for Invasive Species Research.</title>
        <authorList>
            <person name="McCartney M.A."/>
            <person name="Auch B."/>
            <person name="Kono T."/>
            <person name="Mallez S."/>
            <person name="Zhang Y."/>
            <person name="Obille A."/>
            <person name="Becker A."/>
            <person name="Abrahante J.E."/>
            <person name="Garbe J."/>
            <person name="Badalamenti J.P."/>
            <person name="Herman A."/>
            <person name="Mangelson H."/>
            <person name="Liachko I."/>
            <person name="Sullivan S."/>
            <person name="Sone E.D."/>
            <person name="Koren S."/>
            <person name="Silverstein K.A.T."/>
            <person name="Beckman K.B."/>
            <person name="Gohl D.M."/>
        </authorList>
    </citation>
    <scope>NUCLEOTIDE SEQUENCE</scope>
    <source>
        <strain evidence="2">Duluth1</strain>
        <tissue evidence="2">Whole animal</tissue>
    </source>
</reference>
<dbReference type="Proteomes" id="UP000828390">
    <property type="component" value="Unassembled WGS sequence"/>
</dbReference>
<evidence type="ECO:0000313" key="3">
    <source>
        <dbReference type="Proteomes" id="UP000828390"/>
    </source>
</evidence>
<feature type="compositionally biased region" description="Basic and acidic residues" evidence="1">
    <location>
        <begin position="9"/>
        <end position="18"/>
    </location>
</feature>
<evidence type="ECO:0000313" key="2">
    <source>
        <dbReference type="EMBL" id="KAH3883067.1"/>
    </source>
</evidence>
<feature type="region of interest" description="Disordered" evidence="1">
    <location>
        <begin position="1"/>
        <end position="24"/>
    </location>
</feature>
<proteinExistence type="predicted"/>
<sequence>MDVLCTVPEEFRNSKDGETSIPSTDFNQQIQVGDEQKPLDVGNAKQAEIKEQTTHKAEKLAVERLQER</sequence>
<protein>
    <submittedName>
        <fullName evidence="2">Uncharacterized protein</fullName>
    </submittedName>
</protein>
<evidence type="ECO:0000256" key="1">
    <source>
        <dbReference type="SAM" id="MobiDB-lite"/>
    </source>
</evidence>